<keyword evidence="3 5" id="KW-1133">Transmembrane helix</keyword>
<comment type="caution">
    <text evidence="7">The sequence shown here is derived from an EMBL/GenBank/DDBJ whole genome shotgun (WGS) entry which is preliminary data.</text>
</comment>
<dbReference type="GO" id="GO:0055075">
    <property type="term" value="P:potassium ion homeostasis"/>
    <property type="evidence" value="ECO:0007669"/>
    <property type="project" value="TreeGrafter"/>
</dbReference>
<name>A0AAV5TAH5_9BILA</name>
<evidence type="ECO:0000259" key="6">
    <source>
        <dbReference type="Pfam" id="PF00324"/>
    </source>
</evidence>
<sequence>MYLSLFGAIVCVVIMFTMSWITALITFIVFLLIFGFLKYRKPDVNWGSSMHANHYKRTLKLMHKMHKEDDHVKNYRPQILVLSSSRRRDLTVFAHSITRGSALLMHATIQHDDPSSKVYSSTRETI</sequence>
<dbReference type="GO" id="GO:0055064">
    <property type="term" value="P:chloride ion homeostasis"/>
    <property type="evidence" value="ECO:0007669"/>
    <property type="project" value="TreeGrafter"/>
</dbReference>
<keyword evidence="2 5" id="KW-0812">Transmembrane</keyword>
<dbReference type="Pfam" id="PF00324">
    <property type="entry name" value="AA_permease"/>
    <property type="match status" value="1"/>
</dbReference>
<evidence type="ECO:0000256" key="1">
    <source>
        <dbReference type="ARBA" id="ARBA00004141"/>
    </source>
</evidence>
<dbReference type="GO" id="GO:0055078">
    <property type="term" value="P:sodium ion homeostasis"/>
    <property type="evidence" value="ECO:0007669"/>
    <property type="project" value="TreeGrafter"/>
</dbReference>
<proteinExistence type="predicted"/>
<reference evidence="7" key="1">
    <citation type="submission" date="2023-10" db="EMBL/GenBank/DDBJ databases">
        <title>Genome assembly of Pristionchus species.</title>
        <authorList>
            <person name="Yoshida K."/>
            <person name="Sommer R.J."/>
        </authorList>
    </citation>
    <scope>NUCLEOTIDE SEQUENCE</scope>
    <source>
        <strain evidence="7">RS0144</strain>
    </source>
</reference>
<evidence type="ECO:0000256" key="2">
    <source>
        <dbReference type="ARBA" id="ARBA00022692"/>
    </source>
</evidence>
<keyword evidence="8" id="KW-1185">Reference proteome</keyword>
<comment type="subcellular location">
    <subcellularLocation>
        <location evidence="1">Membrane</location>
        <topology evidence="1">Multi-pass membrane protein</topology>
    </subcellularLocation>
</comment>
<dbReference type="EMBL" id="BTSX01000003">
    <property type="protein sequence ID" value="GMS88641.1"/>
    <property type="molecule type" value="Genomic_DNA"/>
</dbReference>
<evidence type="ECO:0000256" key="5">
    <source>
        <dbReference type="SAM" id="Phobius"/>
    </source>
</evidence>
<dbReference type="GO" id="GO:0016020">
    <property type="term" value="C:membrane"/>
    <property type="evidence" value="ECO:0007669"/>
    <property type="project" value="UniProtKB-SubCell"/>
</dbReference>
<dbReference type="PANTHER" id="PTHR11827">
    <property type="entry name" value="SOLUTE CARRIER FAMILY 12, CATION COTRANSPORTERS"/>
    <property type="match status" value="1"/>
</dbReference>
<accession>A0AAV5TAH5</accession>
<feature type="domain" description="Amino acid permease/ SLC12A" evidence="6">
    <location>
        <begin position="3"/>
        <end position="80"/>
    </location>
</feature>
<evidence type="ECO:0000313" key="8">
    <source>
        <dbReference type="Proteomes" id="UP001432027"/>
    </source>
</evidence>
<dbReference type="InterPro" id="IPR004842">
    <property type="entry name" value="SLC12A_fam"/>
</dbReference>
<dbReference type="PANTHER" id="PTHR11827:SF103">
    <property type="entry name" value="SODIUM CHLORIDE COTRANSPORTER 69, ISOFORM E"/>
    <property type="match status" value="1"/>
</dbReference>
<organism evidence="7 8">
    <name type="scientific">Pristionchus entomophagus</name>
    <dbReference type="NCBI Taxonomy" id="358040"/>
    <lineage>
        <taxon>Eukaryota</taxon>
        <taxon>Metazoa</taxon>
        <taxon>Ecdysozoa</taxon>
        <taxon>Nematoda</taxon>
        <taxon>Chromadorea</taxon>
        <taxon>Rhabditida</taxon>
        <taxon>Rhabditina</taxon>
        <taxon>Diplogasteromorpha</taxon>
        <taxon>Diplogasteroidea</taxon>
        <taxon>Neodiplogasteridae</taxon>
        <taxon>Pristionchus</taxon>
    </lineage>
</organism>
<evidence type="ECO:0000313" key="7">
    <source>
        <dbReference type="EMBL" id="GMS88641.1"/>
    </source>
</evidence>
<evidence type="ECO:0000256" key="3">
    <source>
        <dbReference type="ARBA" id="ARBA00022989"/>
    </source>
</evidence>
<gene>
    <name evidence="7" type="ORF">PENTCL1PPCAC_10816</name>
</gene>
<dbReference type="GO" id="GO:0008511">
    <property type="term" value="F:sodium:potassium:chloride symporter activity"/>
    <property type="evidence" value="ECO:0007669"/>
    <property type="project" value="TreeGrafter"/>
</dbReference>
<feature type="transmembrane region" description="Helical" evidence="5">
    <location>
        <begin position="6"/>
        <end position="37"/>
    </location>
</feature>
<dbReference type="GO" id="GO:0006884">
    <property type="term" value="P:cell volume homeostasis"/>
    <property type="evidence" value="ECO:0007669"/>
    <property type="project" value="TreeGrafter"/>
</dbReference>
<keyword evidence="4 5" id="KW-0472">Membrane</keyword>
<protein>
    <recommendedName>
        <fullName evidence="6">Amino acid permease/ SLC12A domain-containing protein</fullName>
    </recommendedName>
</protein>
<dbReference type="Proteomes" id="UP001432027">
    <property type="component" value="Unassembled WGS sequence"/>
</dbReference>
<dbReference type="AlphaFoldDB" id="A0AAV5TAH5"/>
<dbReference type="GO" id="GO:1990573">
    <property type="term" value="P:potassium ion import across plasma membrane"/>
    <property type="evidence" value="ECO:0007669"/>
    <property type="project" value="TreeGrafter"/>
</dbReference>
<dbReference type="InterPro" id="IPR004841">
    <property type="entry name" value="AA-permease/SLC12A_dom"/>
</dbReference>
<evidence type="ECO:0000256" key="4">
    <source>
        <dbReference type="ARBA" id="ARBA00023136"/>
    </source>
</evidence>